<evidence type="ECO:0000256" key="1">
    <source>
        <dbReference type="ARBA" id="ARBA00022857"/>
    </source>
</evidence>
<dbReference type="RefSeq" id="WP_345522895.1">
    <property type="nucleotide sequence ID" value="NZ_BAABKM010000003.1"/>
</dbReference>
<dbReference type="CDD" id="cd08253">
    <property type="entry name" value="zeta_crystallin"/>
    <property type="match status" value="1"/>
</dbReference>
<comment type="caution">
    <text evidence="3">The sequence shown here is derived from an EMBL/GenBank/DDBJ whole genome shotgun (WGS) entry which is preliminary data.</text>
</comment>
<reference evidence="4" key="1">
    <citation type="journal article" date="2019" name="Int. J. Syst. Evol. Microbiol.">
        <title>The Global Catalogue of Microorganisms (GCM) 10K type strain sequencing project: providing services to taxonomists for standard genome sequencing and annotation.</title>
        <authorList>
            <consortium name="The Broad Institute Genomics Platform"/>
            <consortium name="The Broad Institute Genome Sequencing Center for Infectious Disease"/>
            <person name="Wu L."/>
            <person name="Ma J."/>
        </authorList>
    </citation>
    <scope>NUCLEOTIDE SEQUENCE [LARGE SCALE GENOMIC DNA]</scope>
    <source>
        <strain evidence="4">JCM 18531</strain>
    </source>
</reference>
<organism evidence="3 4">
    <name type="scientific">Nocardioides conyzicola</name>
    <dbReference type="NCBI Taxonomy" id="1651781"/>
    <lineage>
        <taxon>Bacteria</taxon>
        <taxon>Bacillati</taxon>
        <taxon>Actinomycetota</taxon>
        <taxon>Actinomycetes</taxon>
        <taxon>Propionibacteriales</taxon>
        <taxon>Nocardioidaceae</taxon>
        <taxon>Nocardioides</taxon>
    </lineage>
</organism>
<dbReference type="EMBL" id="BAABKM010000003">
    <property type="protein sequence ID" value="GAA4713857.1"/>
    <property type="molecule type" value="Genomic_DNA"/>
</dbReference>
<sequence>MRAVVYSETGPSSVLEVVERDLPEPGPGEVRVRLVRSGVNPTDWKFRAGMMAGHDEVVPGQDGAGVVDAVGPDVTSYAVGDRVWLVLAQHGRPYGTAAEFTVQPVGRVAPLPAVASYDLGASLGVPAVTAHRALTAGEDGPARLEPGALAGKVVLVAGGAGAVGNAAIQLARWAGATVITTVSSDEKADLARAAGAQHVVNYREGDATSEIRAIAPDGVDIAVEVAPAQNIGIDLDVVKVHGLVSIYANNGGDELTMPLRAAFGKNLRFQFLILYTLHEHLVRAAVDDVNAAVAAGALRVGADAGVPLHHYPLEQTAAAQDAVEGGAIGKVLIDVTTP</sequence>
<dbReference type="InterPro" id="IPR013149">
    <property type="entry name" value="ADH-like_C"/>
</dbReference>
<dbReference type="Gene3D" id="3.40.50.720">
    <property type="entry name" value="NAD(P)-binding Rossmann-like Domain"/>
    <property type="match status" value="1"/>
</dbReference>
<proteinExistence type="predicted"/>
<dbReference type="Proteomes" id="UP001499974">
    <property type="component" value="Unassembled WGS sequence"/>
</dbReference>
<feature type="domain" description="Enoyl reductase (ER)" evidence="2">
    <location>
        <begin position="10"/>
        <end position="333"/>
    </location>
</feature>
<gene>
    <name evidence="3" type="ORF">GCM10023349_36250</name>
</gene>
<accession>A0ABP8XV83</accession>
<dbReference type="InterPro" id="IPR051603">
    <property type="entry name" value="Zinc-ADH_QOR/CCCR"/>
</dbReference>
<dbReference type="Pfam" id="PF00107">
    <property type="entry name" value="ADH_zinc_N"/>
    <property type="match status" value="1"/>
</dbReference>
<keyword evidence="1" id="KW-0521">NADP</keyword>
<dbReference type="InterPro" id="IPR011032">
    <property type="entry name" value="GroES-like_sf"/>
</dbReference>
<dbReference type="Pfam" id="PF08240">
    <property type="entry name" value="ADH_N"/>
    <property type="match status" value="1"/>
</dbReference>
<dbReference type="PANTHER" id="PTHR44154:SF1">
    <property type="entry name" value="QUINONE OXIDOREDUCTASE"/>
    <property type="match status" value="1"/>
</dbReference>
<evidence type="ECO:0000313" key="4">
    <source>
        <dbReference type="Proteomes" id="UP001499974"/>
    </source>
</evidence>
<evidence type="ECO:0000259" key="2">
    <source>
        <dbReference type="SMART" id="SM00829"/>
    </source>
</evidence>
<name>A0ABP8XV83_9ACTN</name>
<dbReference type="InterPro" id="IPR013154">
    <property type="entry name" value="ADH-like_N"/>
</dbReference>
<dbReference type="InterPro" id="IPR036291">
    <property type="entry name" value="NAD(P)-bd_dom_sf"/>
</dbReference>
<dbReference type="PANTHER" id="PTHR44154">
    <property type="entry name" value="QUINONE OXIDOREDUCTASE"/>
    <property type="match status" value="1"/>
</dbReference>
<keyword evidence="4" id="KW-1185">Reference proteome</keyword>
<dbReference type="SUPFAM" id="SSF51735">
    <property type="entry name" value="NAD(P)-binding Rossmann-fold domains"/>
    <property type="match status" value="1"/>
</dbReference>
<dbReference type="InterPro" id="IPR020843">
    <property type="entry name" value="ER"/>
</dbReference>
<evidence type="ECO:0000313" key="3">
    <source>
        <dbReference type="EMBL" id="GAA4713857.1"/>
    </source>
</evidence>
<dbReference type="Gene3D" id="3.90.180.10">
    <property type="entry name" value="Medium-chain alcohol dehydrogenases, catalytic domain"/>
    <property type="match status" value="1"/>
</dbReference>
<dbReference type="SUPFAM" id="SSF50129">
    <property type="entry name" value="GroES-like"/>
    <property type="match status" value="1"/>
</dbReference>
<protein>
    <submittedName>
        <fullName evidence="3">NADPH:quinone reductase</fullName>
    </submittedName>
</protein>
<dbReference type="SMART" id="SM00829">
    <property type="entry name" value="PKS_ER"/>
    <property type="match status" value="1"/>
</dbReference>